<dbReference type="SUPFAM" id="SSF56300">
    <property type="entry name" value="Metallo-dependent phosphatases"/>
    <property type="match status" value="1"/>
</dbReference>
<evidence type="ECO:0000256" key="1">
    <source>
        <dbReference type="PIRSR" id="PIRSR004789-50"/>
    </source>
</evidence>
<evidence type="ECO:0000313" key="4">
    <source>
        <dbReference type="Proteomes" id="UP001198163"/>
    </source>
</evidence>
<feature type="binding site" evidence="2">
    <location>
        <position position="13"/>
    </location>
    <ligand>
        <name>Fe cation</name>
        <dbReference type="ChEBI" id="CHEBI:24875"/>
        <label>1</label>
    </ligand>
</feature>
<dbReference type="Proteomes" id="UP001198163">
    <property type="component" value="Unassembled WGS sequence"/>
</dbReference>
<keyword evidence="2" id="KW-0479">Metal-binding</keyword>
<feature type="binding site" evidence="2">
    <location>
        <position position="44"/>
    </location>
    <ligand>
        <name>Fe cation</name>
        <dbReference type="ChEBI" id="CHEBI:24875"/>
        <label>2</label>
    </ligand>
</feature>
<dbReference type="RefSeq" id="WP_230757614.1">
    <property type="nucleotide sequence ID" value="NZ_JAINWA010000003.1"/>
</dbReference>
<evidence type="ECO:0000313" key="3">
    <source>
        <dbReference type="EMBL" id="MCD1655791.1"/>
    </source>
</evidence>
<feature type="binding site" evidence="2">
    <location>
        <position position="184"/>
    </location>
    <ligand>
        <name>Fe cation</name>
        <dbReference type="ChEBI" id="CHEBI:24875"/>
        <label>1</label>
    </ligand>
</feature>
<organism evidence="3 4">
    <name type="scientific">Teretinema zuelzerae</name>
    <dbReference type="NCBI Taxonomy" id="156"/>
    <lineage>
        <taxon>Bacteria</taxon>
        <taxon>Pseudomonadati</taxon>
        <taxon>Spirochaetota</taxon>
        <taxon>Spirochaetia</taxon>
        <taxon>Spirochaetales</taxon>
        <taxon>Treponemataceae</taxon>
        <taxon>Teretinema</taxon>
    </lineage>
</organism>
<gene>
    <name evidence="3" type="ORF">K7J14_13925</name>
</gene>
<dbReference type="EMBL" id="JAINWA010000003">
    <property type="protein sequence ID" value="MCD1655791.1"/>
    <property type="molecule type" value="Genomic_DNA"/>
</dbReference>
<dbReference type="GO" id="GO:0046872">
    <property type="term" value="F:metal ion binding"/>
    <property type="evidence" value="ECO:0007669"/>
    <property type="project" value="UniProtKB-KW"/>
</dbReference>
<dbReference type="InterPro" id="IPR005235">
    <property type="entry name" value="YmdB-like"/>
</dbReference>
<protein>
    <submittedName>
        <fullName evidence="3">YmdB family metallophosphoesterase</fullName>
    </submittedName>
</protein>
<sequence>MRTDIFRFFLAGDVFGAAGMRCATTLLPEFIQTARIDAVVMNAENATFGIGLSPEDAEKLFLAGVDVVTGGNHTFEKRDFWPVLESREQILRPANFPEGTPGRGFGIFEKNGFRFGVINLLGREDMYPMDCPFRRADAVLESWKAEAAPFPAIVDFHAESNREKEAMGLYLDGRAAAVVGTHTHVQTADERIFAGGTAYMTDLGMTGADDSVIGVDPENAVKRNLSQVLYKLEPRDGPGSLRGLVVDYDPVSGRAVRVERIALREKQ</sequence>
<accession>A0AAE3EL10</accession>
<keyword evidence="4" id="KW-1185">Reference proteome</keyword>
<feature type="binding site" evidence="2">
    <location>
        <position position="44"/>
    </location>
    <ligand>
        <name>Fe cation</name>
        <dbReference type="ChEBI" id="CHEBI:24875"/>
        <label>1</label>
    </ligand>
</feature>
<feature type="binding site" evidence="2">
    <location>
        <position position="157"/>
    </location>
    <ligand>
        <name>Fe cation</name>
        <dbReference type="ChEBI" id="CHEBI:24875"/>
        <label>2</label>
    </ligand>
</feature>
<feature type="active site" description="Proton donor" evidence="1">
    <location>
        <position position="73"/>
    </location>
</feature>
<dbReference type="Gene3D" id="3.60.21.10">
    <property type="match status" value="1"/>
</dbReference>
<dbReference type="AlphaFoldDB" id="A0AAE3EL10"/>
<dbReference type="GO" id="GO:0004113">
    <property type="term" value="F:2',3'-cyclic-nucleotide 3'-phosphodiesterase activity"/>
    <property type="evidence" value="ECO:0007669"/>
    <property type="project" value="TreeGrafter"/>
</dbReference>
<feature type="binding site" evidence="2">
    <location>
        <position position="45"/>
    </location>
    <ligand>
        <name>Fe cation</name>
        <dbReference type="ChEBI" id="CHEBI:24875"/>
        <label>1</label>
    </ligand>
</feature>
<proteinExistence type="predicted"/>
<dbReference type="PANTHER" id="PTHR36303:SF1">
    <property type="entry name" value="2',3'-CYCLIC-NUCLEOTIDE 2'-PHOSPHODIESTERASE"/>
    <property type="match status" value="1"/>
</dbReference>
<evidence type="ECO:0000256" key="2">
    <source>
        <dbReference type="PIRSR" id="PIRSR004789-51"/>
    </source>
</evidence>
<dbReference type="PIRSF" id="PIRSF004789">
    <property type="entry name" value="DR1281"/>
    <property type="match status" value="1"/>
</dbReference>
<comment type="caution">
    <text evidence="3">The sequence shown here is derived from an EMBL/GenBank/DDBJ whole genome shotgun (WGS) entry which is preliminary data.</text>
</comment>
<dbReference type="InterPro" id="IPR029052">
    <property type="entry name" value="Metallo-depent_PP-like"/>
</dbReference>
<feature type="binding site" evidence="2">
    <location>
        <position position="182"/>
    </location>
    <ligand>
        <name>Fe cation</name>
        <dbReference type="ChEBI" id="CHEBI:24875"/>
        <label>2</label>
    </ligand>
</feature>
<name>A0AAE3EL10_9SPIR</name>
<feature type="binding site" evidence="2">
    <location>
        <position position="72"/>
    </location>
    <ligand>
        <name>Fe cation</name>
        <dbReference type="ChEBI" id="CHEBI:24875"/>
        <label>2</label>
    </ligand>
</feature>
<reference evidence="3" key="1">
    <citation type="submission" date="2021-08" db="EMBL/GenBank/DDBJ databases">
        <title>Comparative analyses of Brucepasteria parasyntrophica and Teretinema zuelzerae.</title>
        <authorList>
            <person name="Song Y."/>
            <person name="Brune A."/>
        </authorList>
    </citation>
    <scope>NUCLEOTIDE SEQUENCE</scope>
    <source>
        <strain evidence="3">DSM 1903</strain>
    </source>
</reference>
<dbReference type="Pfam" id="PF13277">
    <property type="entry name" value="YmdB"/>
    <property type="match status" value="1"/>
</dbReference>
<dbReference type="PANTHER" id="PTHR36303">
    <property type="entry name" value="2',3'-CYCLIC-NUCLEOTIDE 2'-PHOSPHODIESTERASE"/>
    <property type="match status" value="1"/>
</dbReference>